<dbReference type="AlphaFoldDB" id="A0A5S9F616"/>
<proteinExistence type="predicted"/>
<keyword evidence="2" id="KW-0472">Membrane</keyword>
<feature type="transmembrane region" description="Helical" evidence="2">
    <location>
        <begin position="469"/>
        <end position="490"/>
    </location>
</feature>
<dbReference type="RefSeq" id="WP_151971447.1">
    <property type="nucleotide sequence ID" value="NZ_AP019860.1"/>
</dbReference>
<protein>
    <submittedName>
        <fullName evidence="3">Uncharacterized protein</fullName>
    </submittedName>
</protein>
<feature type="transmembrane region" description="Helical" evidence="2">
    <location>
        <begin position="568"/>
        <end position="591"/>
    </location>
</feature>
<dbReference type="Proteomes" id="UP000326354">
    <property type="component" value="Chromosome"/>
</dbReference>
<sequence length="613" mass="71353">MIVLRRMIAIPFFITFFCMLMGLFFFSTIYRMKNPDVYAKQVQKAGAYDYISKELSVLLVKRMEEQGQDVAIQGFVKSIFNETFSASWVQKIIEDDLMKPFWPYIYGSVDHYTISIPVKDRFIVLLKSIKNQLLNGENSQSLYPTLVATMSTEFVKNVSEDEENGLRFLAKENETLEQTFARLLRTACPENELRTVLDSNLDKLINFIDNKNNERCILSFDFSKPLSQILQQVQISLNDPRSSKKIIQQLFIPTLAKEKYPFDIQINTEDADFILQKMSLSWMKQENEKIFENLQAYFQKRSEGFSVDLQNYKTRIISTFAALLEKKLREKWLSLPQGTPEQTEELMQSIYQGELPSHRPYAMSFEKMLEETGLDIEQIINNSVNSNRDEKTTFTHQDLIDNIPQNLSEFMSWENNHPLRVLKIDITNAIDSSEFDKIFNQQQLTFTEKNLHADRELEKIRSFLKNLPIVMLVFLVISGIILLIVANLCAQEQSQKIIWFLALAIAASMLVIMVTKTFDNVVWPQVIEKIEKEQQEKRFNNPMDKASQELGKYFLIALKDTFTSSMRLFSIVMIVLGVLLIFTMPIFRALLKNNQQQTFYDTNDGLRQDPPQT</sequence>
<feature type="coiled-coil region" evidence="1">
    <location>
        <begin position="159"/>
        <end position="186"/>
    </location>
</feature>
<dbReference type="KEGG" id="uam:UABAM_05835"/>
<keyword evidence="1" id="KW-0175">Coiled coil</keyword>
<name>A0A5S9F616_UABAM</name>
<accession>A0A5S9F616</accession>
<gene>
    <name evidence="3" type="ORF">UABAM_05835</name>
</gene>
<evidence type="ECO:0000256" key="2">
    <source>
        <dbReference type="SAM" id="Phobius"/>
    </source>
</evidence>
<evidence type="ECO:0000313" key="4">
    <source>
        <dbReference type="Proteomes" id="UP000326354"/>
    </source>
</evidence>
<dbReference type="EMBL" id="AP019860">
    <property type="protein sequence ID" value="BBM87426.1"/>
    <property type="molecule type" value="Genomic_DNA"/>
</dbReference>
<keyword evidence="2" id="KW-0812">Transmembrane</keyword>
<reference evidence="3 4" key="1">
    <citation type="submission" date="2019-08" db="EMBL/GenBank/DDBJ databases">
        <title>Complete genome sequence of Candidatus Uab amorphum.</title>
        <authorList>
            <person name="Shiratori T."/>
            <person name="Suzuki S."/>
            <person name="Kakizawa Y."/>
            <person name="Ishida K."/>
        </authorList>
    </citation>
    <scope>NUCLEOTIDE SEQUENCE [LARGE SCALE GENOMIC DNA]</scope>
    <source>
        <strain evidence="3 4">SRT547</strain>
    </source>
</reference>
<organism evidence="3 4">
    <name type="scientific">Uabimicrobium amorphum</name>
    <dbReference type="NCBI Taxonomy" id="2596890"/>
    <lineage>
        <taxon>Bacteria</taxon>
        <taxon>Pseudomonadati</taxon>
        <taxon>Planctomycetota</taxon>
        <taxon>Candidatus Uabimicrobiia</taxon>
        <taxon>Candidatus Uabimicrobiales</taxon>
        <taxon>Candidatus Uabimicrobiaceae</taxon>
        <taxon>Candidatus Uabimicrobium</taxon>
    </lineage>
</organism>
<evidence type="ECO:0000313" key="3">
    <source>
        <dbReference type="EMBL" id="BBM87426.1"/>
    </source>
</evidence>
<feature type="transmembrane region" description="Helical" evidence="2">
    <location>
        <begin position="7"/>
        <end position="30"/>
    </location>
</feature>
<keyword evidence="2" id="KW-1133">Transmembrane helix</keyword>
<feature type="transmembrane region" description="Helical" evidence="2">
    <location>
        <begin position="497"/>
        <end position="515"/>
    </location>
</feature>
<evidence type="ECO:0000256" key="1">
    <source>
        <dbReference type="SAM" id="Coils"/>
    </source>
</evidence>
<keyword evidence="4" id="KW-1185">Reference proteome</keyword>